<reference evidence="2 3" key="1">
    <citation type="submission" date="2017-06" db="EMBL/GenBank/DDBJ databases">
        <title>A platform for efficient transgenesis in Macrostomum lignano, a flatworm model organism for stem cell research.</title>
        <authorList>
            <person name="Berezikov E."/>
        </authorList>
    </citation>
    <scope>NUCLEOTIDE SEQUENCE [LARGE SCALE GENOMIC DNA]</scope>
    <source>
        <strain evidence="2">DV1</strain>
        <tissue evidence="2">Whole organism</tissue>
    </source>
</reference>
<evidence type="ECO:0008006" key="4">
    <source>
        <dbReference type="Google" id="ProtNLM"/>
    </source>
</evidence>
<sequence length="74" mass="8463">MLTALLIAWPCRWPQLAIYVCRLPPKGLRLPVFPRSACPLPVRCTPAVNKIHSESLAAGSRQIRTDWRKFNCYN</sequence>
<name>A0A267DRI7_9PLAT</name>
<protein>
    <recommendedName>
        <fullName evidence="4">Secreted protein</fullName>
    </recommendedName>
</protein>
<dbReference type="Proteomes" id="UP000215902">
    <property type="component" value="Unassembled WGS sequence"/>
</dbReference>
<feature type="chain" id="PRO_5013193179" description="Secreted protein" evidence="1">
    <location>
        <begin position="18"/>
        <end position="74"/>
    </location>
</feature>
<proteinExistence type="predicted"/>
<keyword evidence="3" id="KW-1185">Reference proteome</keyword>
<evidence type="ECO:0000256" key="1">
    <source>
        <dbReference type="SAM" id="SignalP"/>
    </source>
</evidence>
<comment type="caution">
    <text evidence="2">The sequence shown here is derived from an EMBL/GenBank/DDBJ whole genome shotgun (WGS) entry which is preliminary data.</text>
</comment>
<evidence type="ECO:0000313" key="3">
    <source>
        <dbReference type="Proteomes" id="UP000215902"/>
    </source>
</evidence>
<evidence type="ECO:0000313" key="2">
    <source>
        <dbReference type="EMBL" id="PAA51297.1"/>
    </source>
</evidence>
<feature type="signal peptide" evidence="1">
    <location>
        <begin position="1"/>
        <end position="17"/>
    </location>
</feature>
<gene>
    <name evidence="2" type="ORF">BOX15_Mlig002353g1</name>
</gene>
<keyword evidence="1" id="KW-0732">Signal</keyword>
<dbReference type="EMBL" id="NIVC01003468">
    <property type="protein sequence ID" value="PAA51297.1"/>
    <property type="molecule type" value="Genomic_DNA"/>
</dbReference>
<dbReference type="AlphaFoldDB" id="A0A267DRI7"/>
<accession>A0A267DRI7</accession>
<feature type="non-terminal residue" evidence="2">
    <location>
        <position position="74"/>
    </location>
</feature>
<organism evidence="2 3">
    <name type="scientific">Macrostomum lignano</name>
    <dbReference type="NCBI Taxonomy" id="282301"/>
    <lineage>
        <taxon>Eukaryota</taxon>
        <taxon>Metazoa</taxon>
        <taxon>Spiralia</taxon>
        <taxon>Lophotrochozoa</taxon>
        <taxon>Platyhelminthes</taxon>
        <taxon>Rhabditophora</taxon>
        <taxon>Macrostomorpha</taxon>
        <taxon>Macrostomida</taxon>
        <taxon>Macrostomidae</taxon>
        <taxon>Macrostomum</taxon>
    </lineage>
</organism>